<dbReference type="EMBL" id="AP017378">
    <property type="protein sequence ID" value="BBD06827.1"/>
    <property type="molecule type" value="Genomic_DNA"/>
</dbReference>
<sequence length="170" mass="18114">MRILRSAILGFVFAVVMLSTGCLLGSKDWAEGTGGTVPDGASTVANGMYAVRVKVEVPGGKAWYPGVLKAGEPAMVCRHCLDGSVETASQYQVYLPLGQWKQTQAGMALPQDAVEFGDDDGELYLVRAQLTLGGEYAYGMLSEANLVPYVYNSNIWAPVPECEVLCAVSP</sequence>
<organism evidence="1 2">
    <name type="scientific">Desulfovibrio ferrophilus</name>
    <dbReference type="NCBI Taxonomy" id="241368"/>
    <lineage>
        <taxon>Bacteria</taxon>
        <taxon>Pseudomonadati</taxon>
        <taxon>Thermodesulfobacteriota</taxon>
        <taxon>Desulfovibrionia</taxon>
        <taxon>Desulfovibrionales</taxon>
        <taxon>Desulfovibrionaceae</taxon>
        <taxon>Desulfovibrio</taxon>
    </lineage>
</organism>
<dbReference type="PROSITE" id="PS51257">
    <property type="entry name" value="PROKAR_LIPOPROTEIN"/>
    <property type="match status" value="1"/>
</dbReference>
<accession>A0A2Z6AUC1</accession>
<evidence type="ECO:0000313" key="2">
    <source>
        <dbReference type="Proteomes" id="UP000269883"/>
    </source>
</evidence>
<gene>
    <name evidence="1" type="ORF">DFE_0101</name>
</gene>
<protein>
    <recommendedName>
        <fullName evidence="3">Lipoprotein</fullName>
    </recommendedName>
</protein>
<dbReference type="AlphaFoldDB" id="A0A2Z6AUC1"/>
<dbReference type="KEGG" id="dfl:DFE_0101"/>
<evidence type="ECO:0000313" key="1">
    <source>
        <dbReference type="EMBL" id="BBD06827.1"/>
    </source>
</evidence>
<dbReference type="RefSeq" id="WP_126375631.1">
    <property type="nucleotide sequence ID" value="NZ_AP017378.1"/>
</dbReference>
<name>A0A2Z6AUC1_9BACT</name>
<evidence type="ECO:0008006" key="3">
    <source>
        <dbReference type="Google" id="ProtNLM"/>
    </source>
</evidence>
<keyword evidence="2" id="KW-1185">Reference proteome</keyword>
<dbReference type="Proteomes" id="UP000269883">
    <property type="component" value="Chromosome"/>
</dbReference>
<reference evidence="1 2" key="1">
    <citation type="journal article" date="2018" name="Sci. Adv.">
        <title>Multi-heme cytochromes provide a pathway for survival in energy-limited environments.</title>
        <authorList>
            <person name="Deng X."/>
            <person name="Dohmae N."/>
            <person name="Nealson K.H."/>
            <person name="Hashimoto K."/>
            <person name="Okamoto A."/>
        </authorList>
    </citation>
    <scope>NUCLEOTIDE SEQUENCE [LARGE SCALE GENOMIC DNA]</scope>
    <source>
        <strain evidence="1 2">IS5</strain>
    </source>
</reference>
<proteinExistence type="predicted"/>